<reference evidence="3 4" key="1">
    <citation type="submission" date="2021-07" db="EMBL/GenBank/DDBJ databases">
        <title>Genome data of Colletotrichum spaethianum.</title>
        <authorList>
            <person name="Utami Y.D."/>
            <person name="Hiruma K."/>
        </authorList>
    </citation>
    <scope>NUCLEOTIDE SEQUENCE [LARGE SCALE GENOMIC DNA]</scope>
    <source>
        <strain evidence="3 4">MAFF 242679</strain>
    </source>
</reference>
<evidence type="ECO:0000313" key="4">
    <source>
        <dbReference type="Proteomes" id="UP001055172"/>
    </source>
</evidence>
<evidence type="ECO:0000313" key="3">
    <source>
        <dbReference type="EMBL" id="GJC82097.1"/>
    </source>
</evidence>
<evidence type="ECO:0000256" key="2">
    <source>
        <dbReference type="SAM" id="SignalP"/>
    </source>
</evidence>
<feature type="chain" id="PRO_5041414103" description="GPI anchored serine-rich protein" evidence="2">
    <location>
        <begin position="19"/>
        <end position="194"/>
    </location>
</feature>
<keyword evidence="2" id="KW-0732">Signal</keyword>
<feature type="compositionally biased region" description="Low complexity" evidence="1">
    <location>
        <begin position="139"/>
        <end position="159"/>
    </location>
</feature>
<keyword evidence="4" id="KW-1185">Reference proteome</keyword>
<proteinExistence type="predicted"/>
<feature type="region of interest" description="Disordered" evidence="1">
    <location>
        <begin position="139"/>
        <end position="165"/>
    </location>
</feature>
<organism evidence="3 4">
    <name type="scientific">Colletotrichum liriopes</name>
    <dbReference type="NCBI Taxonomy" id="708192"/>
    <lineage>
        <taxon>Eukaryota</taxon>
        <taxon>Fungi</taxon>
        <taxon>Dikarya</taxon>
        <taxon>Ascomycota</taxon>
        <taxon>Pezizomycotina</taxon>
        <taxon>Sordariomycetes</taxon>
        <taxon>Hypocreomycetidae</taxon>
        <taxon>Glomerellales</taxon>
        <taxon>Glomerellaceae</taxon>
        <taxon>Colletotrichum</taxon>
        <taxon>Colletotrichum spaethianum species complex</taxon>
    </lineage>
</organism>
<feature type="compositionally biased region" description="Basic and acidic residues" evidence="1">
    <location>
        <begin position="97"/>
        <end position="109"/>
    </location>
</feature>
<comment type="caution">
    <text evidence="3">The sequence shown here is derived from an EMBL/GenBank/DDBJ whole genome shotgun (WGS) entry which is preliminary data.</text>
</comment>
<sequence>MKVSQLLPAAGLVAFAQAWETDASTVYTTVVTTAYETYCPAAPVHHDQDDLPSPGRKHHRGPAAGRQHNHQDHQDDPATQADVPQHHRDRAHPKPPKTTEHPPHPDETVTPKPPKPSHHANLTSTVVVVVTPPAVTTIGHTTPVTPTTPVTELPTKTPVGPSTTRPVTVPGSGAGALAASAGAAVLAGVFALLI</sequence>
<evidence type="ECO:0000256" key="1">
    <source>
        <dbReference type="SAM" id="MobiDB-lite"/>
    </source>
</evidence>
<dbReference type="Proteomes" id="UP001055172">
    <property type="component" value="Unassembled WGS sequence"/>
</dbReference>
<protein>
    <recommendedName>
        <fullName evidence="5">GPI anchored serine-rich protein</fullName>
    </recommendedName>
</protein>
<name>A0AA37GKH3_9PEZI</name>
<feature type="region of interest" description="Disordered" evidence="1">
    <location>
        <begin position="45"/>
        <end position="121"/>
    </location>
</feature>
<gene>
    <name evidence="3" type="ORF">ColLi_04935</name>
</gene>
<accession>A0AA37GKH3</accession>
<evidence type="ECO:0008006" key="5">
    <source>
        <dbReference type="Google" id="ProtNLM"/>
    </source>
</evidence>
<dbReference type="AlphaFoldDB" id="A0AA37GKH3"/>
<dbReference type="EMBL" id="BPPX01000008">
    <property type="protein sequence ID" value="GJC82097.1"/>
    <property type="molecule type" value="Genomic_DNA"/>
</dbReference>
<feature type="signal peptide" evidence="2">
    <location>
        <begin position="1"/>
        <end position="18"/>
    </location>
</feature>